<dbReference type="KEGG" id="ehx:EMIHUDRAFT_103514"/>
<proteinExistence type="predicted"/>
<name>A0A0D3IT79_EMIH1</name>
<dbReference type="EnsemblProtists" id="EOD14464">
    <property type="protein sequence ID" value="EOD14464"/>
    <property type="gene ID" value="EMIHUDRAFT_103514"/>
</dbReference>
<dbReference type="HOGENOM" id="CLU_1707575_0_0_1"/>
<protein>
    <submittedName>
        <fullName evidence="2">Uncharacterized protein</fullName>
    </submittedName>
</protein>
<dbReference type="PANTHER" id="PTHR35170">
    <property type="entry name" value="PROTEIN DD3-3"/>
    <property type="match status" value="1"/>
</dbReference>
<dbReference type="PaxDb" id="2903-EOD14464"/>
<feature type="chain" id="PRO_5044291205" evidence="1">
    <location>
        <begin position="20"/>
        <end position="154"/>
    </location>
</feature>
<feature type="signal peptide" evidence="1">
    <location>
        <begin position="1"/>
        <end position="19"/>
    </location>
</feature>
<dbReference type="InterPro" id="IPR053320">
    <property type="entry name" value="Protein_DD3-3_O-glyco"/>
</dbReference>
<keyword evidence="3" id="KW-1185">Reference proteome</keyword>
<dbReference type="PANTHER" id="PTHR35170:SF1">
    <property type="entry name" value="PROTEIN DD3-3"/>
    <property type="match status" value="1"/>
</dbReference>
<evidence type="ECO:0000313" key="2">
    <source>
        <dbReference type="EnsemblProtists" id="EOD14464"/>
    </source>
</evidence>
<evidence type="ECO:0000256" key="1">
    <source>
        <dbReference type="SAM" id="SignalP"/>
    </source>
</evidence>
<accession>A0A0D3IT79</accession>
<dbReference type="AlphaFoldDB" id="A0A0D3IT79"/>
<dbReference type="RefSeq" id="XP_005766893.1">
    <property type="nucleotide sequence ID" value="XM_005766836.1"/>
</dbReference>
<dbReference type="GeneID" id="17260618"/>
<reference evidence="2" key="2">
    <citation type="submission" date="2024-10" db="UniProtKB">
        <authorList>
            <consortium name="EnsemblProtists"/>
        </authorList>
    </citation>
    <scope>IDENTIFICATION</scope>
</reference>
<keyword evidence="1" id="KW-0732">Signal</keyword>
<reference evidence="3" key="1">
    <citation type="journal article" date="2013" name="Nature">
        <title>Pan genome of the phytoplankton Emiliania underpins its global distribution.</title>
        <authorList>
            <person name="Read B.A."/>
            <person name="Kegel J."/>
            <person name="Klute M.J."/>
            <person name="Kuo A."/>
            <person name="Lefebvre S.C."/>
            <person name="Maumus F."/>
            <person name="Mayer C."/>
            <person name="Miller J."/>
            <person name="Monier A."/>
            <person name="Salamov A."/>
            <person name="Young J."/>
            <person name="Aguilar M."/>
            <person name="Claverie J.M."/>
            <person name="Frickenhaus S."/>
            <person name="Gonzalez K."/>
            <person name="Herman E.K."/>
            <person name="Lin Y.C."/>
            <person name="Napier J."/>
            <person name="Ogata H."/>
            <person name="Sarno A.F."/>
            <person name="Shmutz J."/>
            <person name="Schroeder D."/>
            <person name="de Vargas C."/>
            <person name="Verret F."/>
            <person name="von Dassow P."/>
            <person name="Valentin K."/>
            <person name="Van de Peer Y."/>
            <person name="Wheeler G."/>
            <person name="Dacks J.B."/>
            <person name="Delwiche C.F."/>
            <person name="Dyhrman S.T."/>
            <person name="Glockner G."/>
            <person name="John U."/>
            <person name="Richards T."/>
            <person name="Worden A.Z."/>
            <person name="Zhang X."/>
            <person name="Grigoriev I.V."/>
            <person name="Allen A.E."/>
            <person name="Bidle K."/>
            <person name="Borodovsky M."/>
            <person name="Bowler C."/>
            <person name="Brownlee C."/>
            <person name="Cock J.M."/>
            <person name="Elias M."/>
            <person name="Gladyshev V.N."/>
            <person name="Groth M."/>
            <person name="Guda C."/>
            <person name="Hadaegh A."/>
            <person name="Iglesias-Rodriguez M.D."/>
            <person name="Jenkins J."/>
            <person name="Jones B.M."/>
            <person name="Lawson T."/>
            <person name="Leese F."/>
            <person name="Lindquist E."/>
            <person name="Lobanov A."/>
            <person name="Lomsadze A."/>
            <person name="Malik S.B."/>
            <person name="Marsh M.E."/>
            <person name="Mackinder L."/>
            <person name="Mock T."/>
            <person name="Mueller-Roeber B."/>
            <person name="Pagarete A."/>
            <person name="Parker M."/>
            <person name="Probert I."/>
            <person name="Quesneville H."/>
            <person name="Raines C."/>
            <person name="Rensing S.A."/>
            <person name="Riano-Pachon D.M."/>
            <person name="Richier S."/>
            <person name="Rokitta S."/>
            <person name="Shiraiwa Y."/>
            <person name="Soanes D.M."/>
            <person name="van der Giezen M."/>
            <person name="Wahlund T.M."/>
            <person name="Williams B."/>
            <person name="Wilson W."/>
            <person name="Wolfe G."/>
            <person name="Wurch L.L."/>
        </authorList>
    </citation>
    <scope>NUCLEOTIDE SEQUENCE</scope>
</reference>
<organism evidence="2 3">
    <name type="scientific">Emiliania huxleyi (strain CCMP1516)</name>
    <dbReference type="NCBI Taxonomy" id="280463"/>
    <lineage>
        <taxon>Eukaryota</taxon>
        <taxon>Haptista</taxon>
        <taxon>Haptophyta</taxon>
        <taxon>Prymnesiophyceae</taxon>
        <taxon>Isochrysidales</taxon>
        <taxon>Noelaerhabdaceae</taxon>
        <taxon>Emiliania</taxon>
    </lineage>
</organism>
<evidence type="ECO:0000313" key="3">
    <source>
        <dbReference type="Proteomes" id="UP000013827"/>
    </source>
</evidence>
<sequence length="154" mass="16877">MSRIALSLLLLLASRSAVADVYLHHPRGSNNKLNEAGGYQIGDNCAPPGCSDTNNNYDYDKPGAGKGQLKYYESSYLDLEWTNQHGCGDRDGNVRCNFVIQYACEDSMPDIRDGYRYERTAGNGAANGDTNNGDREGETFFPTEETFLRTGASA</sequence>
<dbReference type="Proteomes" id="UP000013827">
    <property type="component" value="Unassembled WGS sequence"/>
</dbReference>